<feature type="compositionally biased region" description="Low complexity" evidence="1">
    <location>
        <begin position="221"/>
        <end position="232"/>
    </location>
</feature>
<proteinExistence type="predicted"/>
<feature type="compositionally biased region" description="Polar residues" evidence="1">
    <location>
        <begin position="107"/>
        <end position="123"/>
    </location>
</feature>
<gene>
    <name evidence="2" type="ORF">HO173_010347</name>
</gene>
<comment type="caution">
    <text evidence="2">The sequence shown here is derived from an EMBL/GenBank/DDBJ whole genome shotgun (WGS) entry which is preliminary data.</text>
</comment>
<organism evidence="2 3">
    <name type="scientific">Letharia columbiana</name>
    <dbReference type="NCBI Taxonomy" id="112416"/>
    <lineage>
        <taxon>Eukaryota</taxon>
        <taxon>Fungi</taxon>
        <taxon>Dikarya</taxon>
        <taxon>Ascomycota</taxon>
        <taxon>Pezizomycotina</taxon>
        <taxon>Lecanoromycetes</taxon>
        <taxon>OSLEUM clade</taxon>
        <taxon>Lecanoromycetidae</taxon>
        <taxon>Lecanorales</taxon>
        <taxon>Lecanorineae</taxon>
        <taxon>Parmeliaceae</taxon>
        <taxon>Letharia</taxon>
    </lineage>
</organism>
<dbReference type="RefSeq" id="XP_037160819.1">
    <property type="nucleotide sequence ID" value="XM_037312233.1"/>
</dbReference>
<feature type="compositionally biased region" description="Basic and acidic residues" evidence="1">
    <location>
        <begin position="298"/>
        <end position="317"/>
    </location>
</feature>
<accession>A0A8H6FMQ4</accession>
<evidence type="ECO:0000313" key="3">
    <source>
        <dbReference type="Proteomes" id="UP000578531"/>
    </source>
</evidence>
<dbReference type="GeneID" id="59291994"/>
<dbReference type="EMBL" id="JACCJC010000057">
    <property type="protein sequence ID" value="KAF6231387.1"/>
    <property type="molecule type" value="Genomic_DNA"/>
</dbReference>
<sequence>MVKAQRQEAALPEKPMAMVVHPQAAQASSTLCPVHGNSISSHPRRVLRQNSSTRNSCTQNVQMAMGKSPACSSSISTTRTFFDFYGTGHRPRDTTPCKGSRAKHLTDQISTSASHLSTKSETPITCKKLAPSPLRNTTHSSAPTLSTKPLHSTNREQAKTTHPSTPSLPRPPHKKRKNISPRTRFYQARPSQPQPPARTPTSTYQPSQRKPPQQAPRKTIQPPLAQAASSPAEPDPPPPTAAPTSNPHIAARAKPNPTANLTETSPTKLRYAVPISTTHTHTRRRTRTSHHRAPIPDAKSEQRPGLGRHPDPNEFTL</sequence>
<dbReference type="Proteomes" id="UP000578531">
    <property type="component" value="Unassembled WGS sequence"/>
</dbReference>
<evidence type="ECO:0000256" key="1">
    <source>
        <dbReference type="SAM" id="MobiDB-lite"/>
    </source>
</evidence>
<feature type="region of interest" description="Disordered" evidence="1">
    <location>
        <begin position="88"/>
        <end position="317"/>
    </location>
</feature>
<reference evidence="2 3" key="1">
    <citation type="journal article" date="2020" name="Genomics">
        <title>Complete, high-quality genomes from long-read metagenomic sequencing of two wolf lichen thalli reveals enigmatic genome architecture.</title>
        <authorList>
            <person name="McKenzie S.K."/>
            <person name="Walston R.F."/>
            <person name="Allen J.L."/>
        </authorList>
    </citation>
    <scope>NUCLEOTIDE SEQUENCE [LARGE SCALE GENOMIC DNA]</scope>
    <source>
        <strain evidence="2">WasteWater2</strain>
    </source>
</reference>
<dbReference type="AlphaFoldDB" id="A0A8H6FMQ4"/>
<name>A0A8H6FMQ4_9LECA</name>
<feature type="compositionally biased region" description="Basic residues" evidence="1">
    <location>
        <begin position="280"/>
        <end position="293"/>
    </location>
</feature>
<evidence type="ECO:0000313" key="2">
    <source>
        <dbReference type="EMBL" id="KAF6231387.1"/>
    </source>
</evidence>
<feature type="compositionally biased region" description="Polar residues" evidence="1">
    <location>
        <begin position="134"/>
        <end position="152"/>
    </location>
</feature>
<keyword evidence="3" id="KW-1185">Reference proteome</keyword>
<feature type="compositionally biased region" description="Polar residues" evidence="1">
    <location>
        <begin position="257"/>
        <end position="267"/>
    </location>
</feature>
<protein>
    <submittedName>
        <fullName evidence="2">Uncharacterized protein</fullName>
    </submittedName>
</protein>